<dbReference type="PANTHER" id="PTHR35810">
    <property type="entry name" value="CYTOPLASMIC PROTEIN-RELATED"/>
    <property type="match status" value="1"/>
</dbReference>
<accession>A0ABZ0UVS7</accession>
<evidence type="ECO:0000313" key="2">
    <source>
        <dbReference type="Proteomes" id="UP001326613"/>
    </source>
</evidence>
<dbReference type="InterPro" id="IPR011204">
    <property type="entry name" value="Virulence_RhuM-like"/>
</dbReference>
<dbReference type="RefSeq" id="WP_323738068.1">
    <property type="nucleotide sequence ID" value="NZ_CP112932.1"/>
</dbReference>
<dbReference type="PANTHER" id="PTHR35810:SF1">
    <property type="entry name" value="CYTOPLASMIC PROTEIN"/>
    <property type="match status" value="1"/>
</dbReference>
<protein>
    <submittedName>
        <fullName evidence="1">RhuM family virulence protein</fullName>
    </submittedName>
</protein>
<reference evidence="1 2" key="1">
    <citation type="submission" date="2022-10" db="EMBL/GenBank/DDBJ databases">
        <title>Host association and intracellularity evolved multiple times independently in the Rickettsiales.</title>
        <authorList>
            <person name="Castelli M."/>
            <person name="Nardi T."/>
            <person name="Gammuto L."/>
            <person name="Bellinzona G."/>
            <person name="Sabaneyeva E."/>
            <person name="Potekhin A."/>
            <person name="Serra V."/>
            <person name="Petroni G."/>
            <person name="Sassera D."/>
        </authorList>
    </citation>
    <scope>NUCLEOTIDE SEQUENCE [LARGE SCALE GENOMIC DNA]</scope>
    <source>
        <strain evidence="1 2">Kr 154-4</strain>
    </source>
</reference>
<name>A0ABZ0UVS7_9RICK</name>
<proteinExistence type="predicted"/>
<gene>
    <name evidence="1" type="ORF">Trichorick_01195</name>
</gene>
<organism evidence="1 2">
    <name type="scientific">Candidatus Trichorickettsia mobilis</name>
    <dbReference type="NCBI Taxonomy" id="1346319"/>
    <lineage>
        <taxon>Bacteria</taxon>
        <taxon>Pseudomonadati</taxon>
        <taxon>Pseudomonadota</taxon>
        <taxon>Alphaproteobacteria</taxon>
        <taxon>Rickettsiales</taxon>
        <taxon>Rickettsiaceae</taxon>
        <taxon>Rickettsieae</taxon>
        <taxon>Candidatus Trichorickettsia</taxon>
    </lineage>
</organism>
<evidence type="ECO:0000313" key="1">
    <source>
        <dbReference type="EMBL" id="WPY01285.1"/>
    </source>
</evidence>
<dbReference type="Pfam" id="PF13310">
    <property type="entry name" value="Virulence_RhuM"/>
    <property type="match status" value="1"/>
</dbReference>
<dbReference type="Proteomes" id="UP001326613">
    <property type="component" value="Chromosome"/>
</dbReference>
<keyword evidence="2" id="KW-1185">Reference proteome</keyword>
<dbReference type="EMBL" id="CP112932">
    <property type="protein sequence ID" value="WPY01285.1"/>
    <property type="molecule type" value="Genomic_DNA"/>
</dbReference>
<sequence length="154" mass="18296">MQDNQLVIYQIENGEIRIEVQVYNESVWLSLNQMANIFGRDKSVISKHLKNIFKTEELDRHSTVAKFAIVQQEGEREIKRWVEYYNLDAILSVGYRVNSKRGIQFRQWASKILKDYLIQGYSVNKDKVIQDRLDQLRQTVEFTVNYPDQSEFSK</sequence>